<proteinExistence type="predicted"/>
<evidence type="ECO:0000313" key="2">
    <source>
        <dbReference type="Proteomes" id="UP001156882"/>
    </source>
</evidence>
<gene>
    <name evidence="1" type="ORF">GCM10007874_44720</name>
</gene>
<protein>
    <submittedName>
        <fullName evidence="1">Uncharacterized protein</fullName>
    </submittedName>
</protein>
<keyword evidence="2" id="KW-1185">Reference proteome</keyword>
<name>A0ABQ6CMW3_9HYPH</name>
<accession>A0ABQ6CMW3</accession>
<dbReference type="Proteomes" id="UP001156882">
    <property type="component" value="Unassembled WGS sequence"/>
</dbReference>
<evidence type="ECO:0000313" key="1">
    <source>
        <dbReference type="EMBL" id="GLS21455.1"/>
    </source>
</evidence>
<reference evidence="2" key="1">
    <citation type="journal article" date="2019" name="Int. J. Syst. Evol. Microbiol.">
        <title>The Global Catalogue of Microorganisms (GCM) 10K type strain sequencing project: providing services to taxonomists for standard genome sequencing and annotation.</title>
        <authorList>
            <consortium name="The Broad Institute Genomics Platform"/>
            <consortium name="The Broad Institute Genome Sequencing Center for Infectious Disease"/>
            <person name="Wu L."/>
            <person name="Ma J."/>
        </authorList>
    </citation>
    <scope>NUCLEOTIDE SEQUENCE [LARGE SCALE GENOMIC DNA]</scope>
    <source>
        <strain evidence="2">NBRC 101365</strain>
    </source>
</reference>
<dbReference type="RefSeq" id="WP_284314499.1">
    <property type="nucleotide sequence ID" value="NZ_BSPC01000049.1"/>
</dbReference>
<organism evidence="1 2">
    <name type="scientific">Labrys miyagiensis</name>
    <dbReference type="NCBI Taxonomy" id="346912"/>
    <lineage>
        <taxon>Bacteria</taxon>
        <taxon>Pseudomonadati</taxon>
        <taxon>Pseudomonadota</taxon>
        <taxon>Alphaproteobacteria</taxon>
        <taxon>Hyphomicrobiales</taxon>
        <taxon>Xanthobacteraceae</taxon>
        <taxon>Labrys</taxon>
    </lineage>
</organism>
<dbReference type="EMBL" id="BSPC01000049">
    <property type="protein sequence ID" value="GLS21455.1"/>
    <property type="molecule type" value="Genomic_DNA"/>
</dbReference>
<sequence>MAHDTLGVRPKAQGLGKVGLGGILAVAIGAMSITVIPQVANAQNYTAGGGIAAGGNAVAIGTSSEVGAAGGDPVALQPTPVGSFAGA</sequence>
<comment type="caution">
    <text evidence="1">The sequence shown here is derived from an EMBL/GenBank/DDBJ whole genome shotgun (WGS) entry which is preliminary data.</text>
</comment>